<proteinExistence type="inferred from homology"/>
<dbReference type="PANTHER" id="PTHR43734:SF7">
    <property type="entry name" value="4,4'-DIAPONEUROSPORENE OXYGENASE"/>
    <property type="match status" value="1"/>
</dbReference>
<evidence type="ECO:0000256" key="3">
    <source>
        <dbReference type="ARBA" id="ARBA00022746"/>
    </source>
</evidence>
<dbReference type="InterPro" id="IPR054841">
    <property type="entry name" value="carotdesatCrtD"/>
</dbReference>
<keyword evidence="4 5" id="KW-0560">Oxidoreductase</keyword>
<dbReference type="AlphaFoldDB" id="A0A1H8ZVE9"/>
<dbReference type="GO" id="GO:0016117">
    <property type="term" value="P:carotenoid biosynthetic process"/>
    <property type="evidence" value="ECO:0007669"/>
    <property type="project" value="UniProtKB-KW"/>
</dbReference>
<dbReference type="STRING" id="867345.SAMN05421693_10384"/>
<protein>
    <submittedName>
        <fullName evidence="8">1-hydroxycarotenoid 3,4-desaturase</fullName>
    </submittedName>
</protein>
<gene>
    <name evidence="8" type="ORF">SAMN05421693_10384</name>
</gene>
<feature type="region of interest" description="Disordered" evidence="6">
    <location>
        <begin position="1"/>
        <end position="20"/>
    </location>
</feature>
<feature type="compositionally biased region" description="Basic residues" evidence="6">
    <location>
        <begin position="1"/>
        <end position="10"/>
    </location>
</feature>
<dbReference type="Gene3D" id="3.50.50.60">
    <property type="entry name" value="FAD/NAD(P)-binding domain"/>
    <property type="match status" value="2"/>
</dbReference>
<dbReference type="InterPro" id="IPR014105">
    <property type="entry name" value="Carotenoid/retinoid_OxRdtase"/>
</dbReference>
<dbReference type="Proteomes" id="UP000199496">
    <property type="component" value="Unassembled WGS sequence"/>
</dbReference>
<sequence>MLGAQHRHNPRPSQSPLQEAVPQVQNPKAIIIGAGMAGLSAALELNRQGVEVLVLEKAATPGGKIREVRVDGLPIDSGPTVFTMRWVFDQLFEAAGSRLDEHLRLVPLDILARHAWSEHERLDLFADPERSADAIGAFAGPEEARRFQGFCQQARRTYHTLEDTFIHNTRPTPVSLVARAGLRRIGDLMRMSPYDTLWHALGKHFHDPRLRQLFGRYSTYCGSSPYLAPATLMLIAHVEQQGVWSVEDGMARLPEALYRLAAAQGVQFLFETRVTRINLRAGRVCGVAIGDHETLDADLVVFNGDANALARGHLGIEVAGGVKGNPPAARSLSALTWSLMGIPRGFPLTRHNVFFSKDYAAEFRDIFEHRRLPGEPTVYICAQDRTDDGGHEPDGPERLFCLVNAPPCGDQHHFKPAEITQCEESTFRLLARCGLHLDPTQSPHHITTPTDFEHLFPATGGALYGQATHGWRASFDRPGSHSRIPGLYLAGGSVHPGAGIPMATLSGRLAAQAVIQDLTSRKS</sequence>
<comment type="pathway">
    <text evidence="1 5">Carotenoid biosynthesis.</text>
</comment>
<reference evidence="8 9" key="1">
    <citation type="submission" date="2016-10" db="EMBL/GenBank/DDBJ databases">
        <authorList>
            <person name="de Groot N.N."/>
        </authorList>
    </citation>
    <scope>NUCLEOTIDE SEQUENCE [LARGE SCALE GENOMIC DNA]</scope>
    <source>
        <strain evidence="8 9">B7-7</strain>
    </source>
</reference>
<name>A0A1H8ZVE9_9GAMM</name>
<accession>A0A1H8ZVE9</accession>
<comment type="similarity">
    <text evidence="2 5">Belongs to the carotenoid/retinoid oxidoreductase family.</text>
</comment>
<dbReference type="InterPro" id="IPR036188">
    <property type="entry name" value="FAD/NAD-bd_sf"/>
</dbReference>
<evidence type="ECO:0000256" key="2">
    <source>
        <dbReference type="ARBA" id="ARBA00006046"/>
    </source>
</evidence>
<dbReference type="Pfam" id="PF01593">
    <property type="entry name" value="Amino_oxidase"/>
    <property type="match status" value="1"/>
</dbReference>
<evidence type="ECO:0000259" key="7">
    <source>
        <dbReference type="Pfam" id="PF01593"/>
    </source>
</evidence>
<keyword evidence="9" id="KW-1185">Reference proteome</keyword>
<dbReference type="EMBL" id="FOFO01000003">
    <property type="protein sequence ID" value="SEP68430.1"/>
    <property type="molecule type" value="Genomic_DNA"/>
</dbReference>
<evidence type="ECO:0000256" key="1">
    <source>
        <dbReference type="ARBA" id="ARBA00004829"/>
    </source>
</evidence>
<keyword evidence="3 5" id="KW-0125">Carotenoid biosynthesis</keyword>
<organism evidence="8 9">
    <name type="scientific">Ectothiorhodospira magna</name>
    <dbReference type="NCBI Taxonomy" id="867345"/>
    <lineage>
        <taxon>Bacteria</taxon>
        <taxon>Pseudomonadati</taxon>
        <taxon>Pseudomonadota</taxon>
        <taxon>Gammaproteobacteria</taxon>
        <taxon>Chromatiales</taxon>
        <taxon>Ectothiorhodospiraceae</taxon>
        <taxon>Ectothiorhodospira</taxon>
    </lineage>
</organism>
<evidence type="ECO:0000313" key="8">
    <source>
        <dbReference type="EMBL" id="SEP68430.1"/>
    </source>
</evidence>
<dbReference type="PANTHER" id="PTHR43734">
    <property type="entry name" value="PHYTOENE DESATURASE"/>
    <property type="match status" value="1"/>
</dbReference>
<evidence type="ECO:0000256" key="4">
    <source>
        <dbReference type="ARBA" id="ARBA00023002"/>
    </source>
</evidence>
<evidence type="ECO:0000256" key="6">
    <source>
        <dbReference type="SAM" id="MobiDB-lite"/>
    </source>
</evidence>
<evidence type="ECO:0000256" key="5">
    <source>
        <dbReference type="RuleBase" id="RU362075"/>
    </source>
</evidence>
<dbReference type="NCBIfam" id="TIGR02734">
    <property type="entry name" value="crtI_fam"/>
    <property type="match status" value="1"/>
</dbReference>
<dbReference type="NCBIfam" id="NF045637">
    <property type="entry name" value="carotdesatCrtDProt"/>
    <property type="match status" value="1"/>
</dbReference>
<dbReference type="SUPFAM" id="SSF51905">
    <property type="entry name" value="FAD/NAD(P)-binding domain"/>
    <property type="match status" value="1"/>
</dbReference>
<feature type="domain" description="Amine oxidase" evidence="7">
    <location>
        <begin position="36"/>
        <end position="515"/>
    </location>
</feature>
<evidence type="ECO:0000313" key="9">
    <source>
        <dbReference type="Proteomes" id="UP000199496"/>
    </source>
</evidence>
<dbReference type="InterPro" id="IPR002937">
    <property type="entry name" value="Amino_oxidase"/>
</dbReference>
<dbReference type="GO" id="GO:0016491">
    <property type="term" value="F:oxidoreductase activity"/>
    <property type="evidence" value="ECO:0007669"/>
    <property type="project" value="UniProtKB-KW"/>
</dbReference>